<dbReference type="Gene3D" id="2.60.40.10">
    <property type="entry name" value="Immunoglobulins"/>
    <property type="match status" value="1"/>
</dbReference>
<dbReference type="eggNOG" id="COG2382">
    <property type="taxonomic scope" value="Bacteria"/>
</dbReference>
<sequence length="439" mass="49461">MLFEQLELRALLEGFGVAHHQVGSQAWWEAIRHSGGPFVKPINNSTSLVLFIWQDPQGNEKNSTTASVLLDVNSLTDHHSWQPKCLHRVPETDVWLGQLEVDSRWRGSYSFIPIEQHQLPELARKSYSGSRESQRAWWMSVAENQISDDLNALPVLVSGWGMSSPLHLPDAVKEAGWREWEQELLSAIPVDQIQTIHWDDAVLGNQRHCWLFSTAAGEAPLVVLLDGQKWNASSGTLSVLQYLTDTKKIAPAHYLLIPSIDGKTRWKELGCYFPFWQSLISNLLPIVQIQLSHSQRSISDYVVAGQSLGGLSALYAGLVFPEYFSKIISLSGSFWWPEENRMRSPKLLESDDDTTLDNIPSNSLADQILHDRVSVAHLDVYMTVGTGEEDMHCFNDVTHEVIKNKGGTVYYDKVYGGHDWLSWRSNLVNGLSYLLPANS</sequence>
<evidence type="ECO:0000313" key="7">
    <source>
        <dbReference type="Proteomes" id="UP000018857"/>
    </source>
</evidence>
<evidence type="ECO:0000259" key="5">
    <source>
        <dbReference type="Pfam" id="PF11806"/>
    </source>
</evidence>
<comment type="similarity">
    <text evidence="4">Belongs to the Fes family.</text>
</comment>
<dbReference type="STRING" id="1208321.D104_13810"/>
<dbReference type="PATRIC" id="fig|1208321.3.peg.2749"/>
<proteinExistence type="inferred from homology"/>
<dbReference type="InterPro" id="IPR050583">
    <property type="entry name" value="Mycobacterial_A85_antigen"/>
</dbReference>
<dbReference type="GO" id="GO:0005506">
    <property type="term" value="F:iron ion binding"/>
    <property type="evidence" value="ECO:0007669"/>
    <property type="project" value="InterPro"/>
</dbReference>
<dbReference type="NCBIfam" id="NF007758">
    <property type="entry name" value="PRK10439.1"/>
    <property type="match status" value="1"/>
</dbReference>
<dbReference type="InterPro" id="IPR021764">
    <property type="entry name" value="Enterochelin_esterase_N"/>
</dbReference>
<dbReference type="PANTHER" id="PTHR48098">
    <property type="entry name" value="ENTEROCHELIN ESTERASE-RELATED"/>
    <property type="match status" value="1"/>
</dbReference>
<dbReference type="PANTHER" id="PTHR48098:SF3">
    <property type="entry name" value="IRON(III) ENTEROBACTIN ESTERASE"/>
    <property type="match status" value="1"/>
</dbReference>
<evidence type="ECO:0000256" key="4">
    <source>
        <dbReference type="ARBA" id="ARBA00024201"/>
    </source>
</evidence>
<dbReference type="Proteomes" id="UP000018857">
    <property type="component" value="Unassembled WGS sequence"/>
</dbReference>
<evidence type="ECO:0000256" key="1">
    <source>
        <dbReference type="ARBA" id="ARBA00004496"/>
    </source>
</evidence>
<reference evidence="6 7" key="1">
    <citation type="journal article" date="2014" name="Genome Announc.">
        <title>Draft Genome Sequence of Marinomonas sp. Strain D104, a Polycyclic Aromatic Hydrocarbon-Degrading Bacterium from the Deep-Sea Sediment of the Arctic Ocean.</title>
        <authorList>
            <person name="Dong C."/>
            <person name="Bai X."/>
            <person name="Lai Q."/>
            <person name="Xie Y."/>
            <person name="Chen X."/>
            <person name="Shao Z."/>
        </authorList>
    </citation>
    <scope>NUCLEOTIDE SEQUENCE [LARGE SCALE GENOMIC DNA]</scope>
    <source>
        <strain evidence="6 7">D104</strain>
    </source>
</reference>
<feature type="domain" description="Enterochelin esterase N-terminal" evidence="5">
    <location>
        <begin position="49"/>
        <end position="177"/>
    </location>
</feature>
<comment type="caution">
    <text evidence="6">The sequence shown here is derived from an EMBL/GenBank/DDBJ whole genome shotgun (WGS) entry which is preliminary data.</text>
</comment>
<dbReference type="Pfam" id="PF11806">
    <property type="entry name" value="Enterochelin_N"/>
    <property type="match status" value="1"/>
</dbReference>
<dbReference type="InterPro" id="IPR000801">
    <property type="entry name" value="Esterase-like"/>
</dbReference>
<dbReference type="GO" id="GO:0008849">
    <property type="term" value="F:enterochelin esterase activity"/>
    <property type="evidence" value="ECO:0007669"/>
    <property type="project" value="InterPro"/>
</dbReference>
<comment type="subcellular location">
    <subcellularLocation>
        <location evidence="1">Cytoplasm</location>
    </subcellularLocation>
</comment>
<evidence type="ECO:0000313" key="6">
    <source>
        <dbReference type="EMBL" id="ETI58824.1"/>
    </source>
</evidence>
<dbReference type="InterPro" id="IPR013783">
    <property type="entry name" value="Ig-like_fold"/>
</dbReference>
<dbReference type="GO" id="GO:0005737">
    <property type="term" value="C:cytoplasm"/>
    <property type="evidence" value="ECO:0007669"/>
    <property type="project" value="UniProtKB-SubCell"/>
</dbReference>
<evidence type="ECO:0000256" key="3">
    <source>
        <dbReference type="ARBA" id="ARBA00022801"/>
    </source>
</evidence>
<name>W1RT93_9GAMM</name>
<dbReference type="RefSeq" id="WP_024024814.1">
    <property type="nucleotide sequence ID" value="NZ_AYOZ01000045.1"/>
</dbReference>
<dbReference type="InterPro" id="IPR029058">
    <property type="entry name" value="AB_hydrolase_fold"/>
</dbReference>
<dbReference type="InterPro" id="IPR014756">
    <property type="entry name" value="Ig_E-set"/>
</dbReference>
<dbReference type="EMBL" id="AYOZ01000045">
    <property type="protein sequence ID" value="ETI58824.1"/>
    <property type="molecule type" value="Genomic_DNA"/>
</dbReference>
<dbReference type="AlphaFoldDB" id="W1RT93"/>
<dbReference type="SUPFAM" id="SSF53474">
    <property type="entry name" value="alpha/beta-Hydrolases"/>
    <property type="match status" value="1"/>
</dbReference>
<keyword evidence="3" id="KW-0378">Hydrolase</keyword>
<dbReference type="GO" id="GO:0006826">
    <property type="term" value="P:iron ion transport"/>
    <property type="evidence" value="ECO:0007669"/>
    <property type="project" value="InterPro"/>
</dbReference>
<gene>
    <name evidence="6" type="ORF">D104_13810</name>
</gene>
<dbReference type="Gene3D" id="3.40.50.1820">
    <property type="entry name" value="alpha/beta hydrolase"/>
    <property type="match status" value="1"/>
</dbReference>
<keyword evidence="7" id="KW-1185">Reference proteome</keyword>
<dbReference type="Pfam" id="PF00756">
    <property type="entry name" value="Esterase"/>
    <property type="match status" value="1"/>
</dbReference>
<organism evidence="6 7">
    <name type="scientific">Marinomonas profundimaris</name>
    <dbReference type="NCBI Taxonomy" id="1208321"/>
    <lineage>
        <taxon>Bacteria</taxon>
        <taxon>Pseudomonadati</taxon>
        <taxon>Pseudomonadota</taxon>
        <taxon>Gammaproteobacteria</taxon>
        <taxon>Oceanospirillales</taxon>
        <taxon>Oceanospirillaceae</taxon>
        <taxon>Marinomonas</taxon>
    </lineage>
</organism>
<dbReference type="SUPFAM" id="SSF81296">
    <property type="entry name" value="E set domains"/>
    <property type="match status" value="1"/>
</dbReference>
<keyword evidence="2" id="KW-0963">Cytoplasm</keyword>
<protein>
    <recommendedName>
        <fullName evidence="5">Enterochelin esterase N-terminal domain-containing protein</fullName>
    </recommendedName>
</protein>
<evidence type="ECO:0000256" key="2">
    <source>
        <dbReference type="ARBA" id="ARBA00022490"/>
    </source>
</evidence>
<accession>W1RT93</accession>
<dbReference type="OrthoDB" id="9775130at2"/>